<dbReference type="EMBL" id="JBJQND010000017">
    <property type="protein sequence ID" value="KAL3841958.1"/>
    <property type="molecule type" value="Genomic_DNA"/>
</dbReference>
<dbReference type="Proteomes" id="UP001634394">
    <property type="component" value="Unassembled WGS sequence"/>
</dbReference>
<comment type="caution">
    <text evidence="1">The sequence shown here is derived from an EMBL/GenBank/DDBJ whole genome shotgun (WGS) entry which is preliminary data.</text>
</comment>
<proteinExistence type="predicted"/>
<evidence type="ECO:0008006" key="3">
    <source>
        <dbReference type="Google" id="ProtNLM"/>
    </source>
</evidence>
<keyword evidence="2" id="KW-1185">Reference proteome</keyword>
<protein>
    <recommendedName>
        <fullName evidence="3">Zinc finger BED domain-containing protein 5</fullName>
    </recommendedName>
</protein>
<dbReference type="AlphaFoldDB" id="A0ABD3TZY9"/>
<accession>A0ABD3TZY9</accession>
<evidence type="ECO:0000313" key="1">
    <source>
        <dbReference type="EMBL" id="KAL3841958.1"/>
    </source>
</evidence>
<name>A0ABD3TZY9_SINWO</name>
<sequence>MKSNETDKSIKNIKYGFIASGSEDAHFPFCLICNAVLSKEELIPNKLKRHVETKHPAVKDKQM</sequence>
<organism evidence="1 2">
    <name type="scientific">Sinanodonta woodiana</name>
    <name type="common">Chinese pond mussel</name>
    <name type="synonym">Anodonta woodiana</name>
    <dbReference type="NCBI Taxonomy" id="1069815"/>
    <lineage>
        <taxon>Eukaryota</taxon>
        <taxon>Metazoa</taxon>
        <taxon>Spiralia</taxon>
        <taxon>Lophotrochozoa</taxon>
        <taxon>Mollusca</taxon>
        <taxon>Bivalvia</taxon>
        <taxon>Autobranchia</taxon>
        <taxon>Heteroconchia</taxon>
        <taxon>Palaeoheterodonta</taxon>
        <taxon>Unionida</taxon>
        <taxon>Unionoidea</taxon>
        <taxon>Unionidae</taxon>
        <taxon>Unioninae</taxon>
        <taxon>Sinanodonta</taxon>
    </lineage>
</organism>
<evidence type="ECO:0000313" key="2">
    <source>
        <dbReference type="Proteomes" id="UP001634394"/>
    </source>
</evidence>
<gene>
    <name evidence="1" type="ORF">ACJMK2_020034</name>
</gene>
<reference evidence="1 2" key="1">
    <citation type="submission" date="2024-11" db="EMBL/GenBank/DDBJ databases">
        <title>Chromosome-level genome assembly of the freshwater bivalve Anodonta woodiana.</title>
        <authorList>
            <person name="Chen X."/>
        </authorList>
    </citation>
    <scope>NUCLEOTIDE SEQUENCE [LARGE SCALE GENOMIC DNA]</scope>
    <source>
        <strain evidence="1">MN2024</strain>
        <tissue evidence="1">Gills</tissue>
    </source>
</reference>